<dbReference type="InterPro" id="IPR054218">
    <property type="entry name" value="DUF6938"/>
</dbReference>
<dbReference type="EMBL" id="HBIX01026518">
    <property type="protein sequence ID" value="CAE0725292.1"/>
    <property type="molecule type" value="Transcribed_RNA"/>
</dbReference>
<dbReference type="AlphaFoldDB" id="A0A7S4ASD3"/>
<protein>
    <submittedName>
        <fullName evidence="3">Uncharacterized protein</fullName>
    </submittedName>
</protein>
<sequence length="539" mass="59315">MTMALLSTAVAILAVAIAIAYQFLKSWGETAYDFYKNDPPSNCDIDSFVTTSEYNSNPPNKLKVAFVHKVQCRGMKGRVPRTTPVELVCTKSPHVEGLYVSRQAASEGGTPASEPTVPIEKVLETKQAGHEDKPPVIVATIRMGFGHHRIAYSACSWAMAQGHTTIFHDFLNIESDEADLIKTIDHFYSKFSRLASELGSYAESAWGQAMKSGDADALRAAALTGAQLQPLLKMFPLDTPIVCTHQICALAAAAVGFTNVVNLVVDNYPQWFLVVPKTLNITQGPVNYQSYLRMGVPASELRLAGHWCPADLVENIPTDCNRRIARAKDSSNKPRRLLIPVGGAGAQKSFIIHFIEAVEPWIRRGKLQLFLNAGDHKHMKTAFVEVLDKVGLEYDTVTKTQGVYDFQSKLLDPAAEPNKAVTLFAFDDYFPAVATTDLLCRVADILTCKPSELAFYPIPKLHIRRVGDHEAYSAIRAAEVNDGSLEAREISDALRYLELLCDSGCDLLPSWNQAVIDNQTKLSMYDGCKNAVNWACGEK</sequence>
<name>A0A7S4ASD3_9STRA</name>
<dbReference type="InterPro" id="IPR054217">
    <property type="entry name" value="DUF6937"/>
</dbReference>
<reference evidence="3" key="1">
    <citation type="submission" date="2021-01" db="EMBL/GenBank/DDBJ databases">
        <authorList>
            <person name="Corre E."/>
            <person name="Pelletier E."/>
            <person name="Niang G."/>
            <person name="Scheremetjew M."/>
            <person name="Finn R."/>
            <person name="Kale V."/>
            <person name="Holt S."/>
            <person name="Cochrane G."/>
            <person name="Meng A."/>
            <person name="Brown T."/>
            <person name="Cohen L."/>
        </authorList>
    </citation>
    <scope>NUCLEOTIDE SEQUENCE</scope>
    <source>
        <strain evidence="3">10249 10 AB</strain>
    </source>
</reference>
<feature type="domain" description="DUF6937" evidence="1">
    <location>
        <begin position="118"/>
        <end position="291"/>
    </location>
</feature>
<organism evidence="3">
    <name type="scientific">Pseudo-nitzschia australis</name>
    <dbReference type="NCBI Taxonomy" id="44445"/>
    <lineage>
        <taxon>Eukaryota</taxon>
        <taxon>Sar</taxon>
        <taxon>Stramenopiles</taxon>
        <taxon>Ochrophyta</taxon>
        <taxon>Bacillariophyta</taxon>
        <taxon>Bacillariophyceae</taxon>
        <taxon>Bacillariophycidae</taxon>
        <taxon>Bacillariales</taxon>
        <taxon>Bacillariaceae</taxon>
        <taxon>Pseudo-nitzschia</taxon>
    </lineage>
</organism>
<proteinExistence type="predicted"/>
<evidence type="ECO:0000313" key="3">
    <source>
        <dbReference type="EMBL" id="CAE0725292.1"/>
    </source>
</evidence>
<accession>A0A7S4ASD3</accession>
<dbReference type="Pfam" id="PF22052">
    <property type="entry name" value="DUF6937"/>
    <property type="match status" value="1"/>
</dbReference>
<evidence type="ECO:0000259" key="2">
    <source>
        <dbReference type="Pfam" id="PF22053"/>
    </source>
</evidence>
<gene>
    <name evidence="3" type="ORF">PAUS00366_LOCUS18049</name>
</gene>
<dbReference type="Pfam" id="PF22053">
    <property type="entry name" value="DUF6938"/>
    <property type="match status" value="1"/>
</dbReference>
<feature type="domain" description="DUF6938" evidence="2">
    <location>
        <begin position="296"/>
        <end position="535"/>
    </location>
</feature>
<evidence type="ECO:0000259" key="1">
    <source>
        <dbReference type="Pfam" id="PF22052"/>
    </source>
</evidence>